<dbReference type="AlphaFoldDB" id="A0A9N8PEZ2"/>
<evidence type="ECO:0000256" key="1">
    <source>
        <dbReference type="SAM" id="MobiDB-lite"/>
    </source>
</evidence>
<gene>
    <name evidence="3" type="ORF">AWRI4233_LOCUS4387</name>
</gene>
<protein>
    <recommendedName>
        <fullName evidence="5">Transmembrane protein</fullName>
    </recommendedName>
</protein>
<sequence>MSATASDHAHAQSSTLQTAKRNLQFLYDPNSPNAPTRRRTRAILRTLRYTLKFLFWRLVRYAKYAAVGAITAAIAGTAIGSVMSGAAFVLAPTGIVGGAGAGLLWGLGKFGWRTLARKVRSGEAHHADARADEKGEGEEVDPIKPPKMAEPW</sequence>
<feature type="transmembrane region" description="Helical" evidence="2">
    <location>
        <begin position="86"/>
        <end position="108"/>
    </location>
</feature>
<name>A0A9N8PEZ2_9PEZI</name>
<evidence type="ECO:0008006" key="5">
    <source>
        <dbReference type="Google" id="ProtNLM"/>
    </source>
</evidence>
<feature type="region of interest" description="Disordered" evidence="1">
    <location>
        <begin position="124"/>
        <end position="152"/>
    </location>
</feature>
<proteinExistence type="predicted"/>
<keyword evidence="4" id="KW-1185">Reference proteome</keyword>
<accession>A0A9N8PEZ2</accession>
<evidence type="ECO:0000313" key="4">
    <source>
        <dbReference type="Proteomes" id="UP000714618"/>
    </source>
</evidence>
<organism evidence="3 4">
    <name type="scientific">Aureobasidium mustum</name>
    <dbReference type="NCBI Taxonomy" id="2773714"/>
    <lineage>
        <taxon>Eukaryota</taxon>
        <taxon>Fungi</taxon>
        <taxon>Dikarya</taxon>
        <taxon>Ascomycota</taxon>
        <taxon>Pezizomycotina</taxon>
        <taxon>Dothideomycetes</taxon>
        <taxon>Dothideomycetidae</taxon>
        <taxon>Dothideales</taxon>
        <taxon>Saccotheciaceae</taxon>
        <taxon>Aureobasidium</taxon>
    </lineage>
</organism>
<comment type="caution">
    <text evidence="3">The sequence shown here is derived from an EMBL/GenBank/DDBJ whole genome shotgun (WGS) entry which is preliminary data.</text>
</comment>
<reference evidence="3" key="1">
    <citation type="submission" date="2020-06" db="EMBL/GenBank/DDBJ databases">
        <authorList>
            <person name="Onetto C."/>
        </authorList>
    </citation>
    <scope>NUCLEOTIDE SEQUENCE</scope>
</reference>
<feature type="transmembrane region" description="Helical" evidence="2">
    <location>
        <begin position="61"/>
        <end position="80"/>
    </location>
</feature>
<keyword evidence="2" id="KW-1133">Transmembrane helix</keyword>
<dbReference type="OrthoDB" id="3597994at2759"/>
<evidence type="ECO:0000256" key="2">
    <source>
        <dbReference type="SAM" id="Phobius"/>
    </source>
</evidence>
<dbReference type="EMBL" id="CAIJEO010000005">
    <property type="protein sequence ID" value="CAD0093801.1"/>
    <property type="molecule type" value="Genomic_DNA"/>
</dbReference>
<keyword evidence="2" id="KW-0812">Transmembrane</keyword>
<feature type="compositionally biased region" description="Basic and acidic residues" evidence="1">
    <location>
        <begin position="124"/>
        <end position="134"/>
    </location>
</feature>
<dbReference type="Proteomes" id="UP000714618">
    <property type="component" value="Unassembled WGS sequence"/>
</dbReference>
<keyword evidence="2" id="KW-0472">Membrane</keyword>
<evidence type="ECO:0000313" key="3">
    <source>
        <dbReference type="EMBL" id="CAD0093801.1"/>
    </source>
</evidence>